<keyword evidence="2 5" id="KW-0812">Transmembrane</keyword>
<dbReference type="Proteomes" id="UP000824264">
    <property type="component" value="Unassembled WGS sequence"/>
</dbReference>
<evidence type="ECO:0000256" key="1">
    <source>
        <dbReference type="ARBA" id="ARBA00004141"/>
    </source>
</evidence>
<evidence type="ECO:0000256" key="4">
    <source>
        <dbReference type="ARBA" id="ARBA00023136"/>
    </source>
</evidence>
<evidence type="ECO:0000256" key="3">
    <source>
        <dbReference type="ARBA" id="ARBA00022989"/>
    </source>
</evidence>
<proteinExistence type="inferred from homology"/>
<organism evidence="6 7">
    <name type="scientific">Candidatus Bilophila faecipullorum</name>
    <dbReference type="NCBI Taxonomy" id="2838482"/>
    <lineage>
        <taxon>Bacteria</taxon>
        <taxon>Pseudomonadati</taxon>
        <taxon>Thermodesulfobacteriota</taxon>
        <taxon>Desulfovibrionia</taxon>
        <taxon>Desulfovibrionales</taxon>
        <taxon>Desulfovibrionaceae</taxon>
        <taxon>Bilophila</taxon>
    </lineage>
</organism>
<name>A0A9D1U8A8_9BACT</name>
<evidence type="ECO:0000313" key="7">
    <source>
        <dbReference type="Proteomes" id="UP000824264"/>
    </source>
</evidence>
<keyword evidence="3 5" id="KW-1133">Transmembrane helix</keyword>
<dbReference type="AlphaFoldDB" id="A0A9D1U8A8"/>
<feature type="transmembrane region" description="Helical" evidence="5">
    <location>
        <begin position="77"/>
        <end position="98"/>
    </location>
</feature>
<evidence type="ECO:0000313" key="6">
    <source>
        <dbReference type="EMBL" id="HIW78419.1"/>
    </source>
</evidence>
<dbReference type="GO" id="GO:0005886">
    <property type="term" value="C:plasma membrane"/>
    <property type="evidence" value="ECO:0007669"/>
    <property type="project" value="UniProtKB-SubCell"/>
</dbReference>
<evidence type="ECO:0000256" key="5">
    <source>
        <dbReference type="RuleBase" id="RU363041"/>
    </source>
</evidence>
<dbReference type="PANTHER" id="PTHR43483">
    <property type="entry name" value="MEMBRANE TRANSPORTER PROTEIN HI_0806-RELATED"/>
    <property type="match status" value="1"/>
</dbReference>
<keyword evidence="5" id="KW-1003">Cell membrane</keyword>
<accession>A0A9D1U8A8</accession>
<dbReference type="InterPro" id="IPR002781">
    <property type="entry name" value="TM_pro_TauE-like"/>
</dbReference>
<dbReference type="Pfam" id="PF01925">
    <property type="entry name" value="TauE"/>
    <property type="match status" value="1"/>
</dbReference>
<sequence length="300" mass="31749">MYFPTADIDVSPFVPPLMAFAVSFFSSMGGLSGAFLLLPLLMTFLGYTNPSVSATNQLYNVFSSPGGIFRYCREGRLLWPLSWIIIAGAVPGVVAGGFIRLHWLAQVRPFKLFVALVLFGIALEMLYDLLGRRRAAPAPACGAPGMARPVVEVTQSSLSRVAYTFSGRLHAFSVPAVCACSVAVGLVGGIYGIGGGAIIAPFLVSMFRLPIHTVAGATLMATFVNALAGVLFYVAVSPFYPGLNVAPDWGLAALLSLGGLTGMYCGARFQKRVPPVLLKWMLVLTLLGMVAVYGAELLGD</sequence>
<comment type="caution">
    <text evidence="6">The sequence shown here is derived from an EMBL/GenBank/DDBJ whole genome shotgun (WGS) entry which is preliminary data.</text>
</comment>
<dbReference type="EMBL" id="DXGI01000165">
    <property type="protein sequence ID" value="HIW78419.1"/>
    <property type="molecule type" value="Genomic_DNA"/>
</dbReference>
<feature type="transmembrane region" description="Helical" evidence="5">
    <location>
        <begin position="276"/>
        <end position="295"/>
    </location>
</feature>
<comment type="subcellular location">
    <subcellularLocation>
        <location evidence="5">Cell membrane</location>
        <topology evidence="5">Multi-pass membrane protein</topology>
    </subcellularLocation>
    <subcellularLocation>
        <location evidence="1">Membrane</location>
        <topology evidence="1">Multi-pass membrane protein</topology>
    </subcellularLocation>
</comment>
<keyword evidence="4 5" id="KW-0472">Membrane</keyword>
<protein>
    <recommendedName>
        <fullName evidence="5">Probable membrane transporter protein</fullName>
    </recommendedName>
</protein>
<reference evidence="6" key="2">
    <citation type="submission" date="2021-04" db="EMBL/GenBank/DDBJ databases">
        <authorList>
            <person name="Gilroy R."/>
        </authorList>
    </citation>
    <scope>NUCLEOTIDE SEQUENCE</scope>
    <source>
        <strain evidence="6">ChiSxjej5B17-1746</strain>
    </source>
</reference>
<feature type="transmembrane region" description="Helical" evidence="5">
    <location>
        <begin position="20"/>
        <end position="41"/>
    </location>
</feature>
<gene>
    <name evidence="6" type="ORF">H9874_04645</name>
</gene>
<feature type="transmembrane region" description="Helical" evidence="5">
    <location>
        <begin position="110"/>
        <end position="130"/>
    </location>
</feature>
<feature type="transmembrane region" description="Helical" evidence="5">
    <location>
        <begin position="193"/>
        <end position="211"/>
    </location>
</feature>
<feature type="transmembrane region" description="Helical" evidence="5">
    <location>
        <begin position="223"/>
        <end position="243"/>
    </location>
</feature>
<reference evidence="6" key="1">
    <citation type="journal article" date="2021" name="PeerJ">
        <title>Extensive microbial diversity within the chicken gut microbiome revealed by metagenomics and culture.</title>
        <authorList>
            <person name="Gilroy R."/>
            <person name="Ravi A."/>
            <person name="Getino M."/>
            <person name="Pursley I."/>
            <person name="Horton D.L."/>
            <person name="Alikhan N.F."/>
            <person name="Baker D."/>
            <person name="Gharbi K."/>
            <person name="Hall N."/>
            <person name="Watson M."/>
            <person name="Adriaenssens E.M."/>
            <person name="Foster-Nyarko E."/>
            <person name="Jarju S."/>
            <person name="Secka A."/>
            <person name="Antonio M."/>
            <person name="Oren A."/>
            <person name="Chaudhuri R.R."/>
            <person name="La Ragione R."/>
            <person name="Hildebrand F."/>
            <person name="Pallen M.J."/>
        </authorList>
    </citation>
    <scope>NUCLEOTIDE SEQUENCE</scope>
    <source>
        <strain evidence="6">ChiSxjej5B17-1746</strain>
    </source>
</reference>
<comment type="similarity">
    <text evidence="5">Belongs to the 4-toluene sulfonate uptake permease (TSUP) (TC 2.A.102) family.</text>
</comment>
<evidence type="ECO:0000256" key="2">
    <source>
        <dbReference type="ARBA" id="ARBA00022692"/>
    </source>
</evidence>
<dbReference type="PANTHER" id="PTHR43483:SF3">
    <property type="entry name" value="MEMBRANE TRANSPORTER PROTEIN HI_0806-RELATED"/>
    <property type="match status" value="1"/>
</dbReference>